<dbReference type="PANTHER" id="PTHR11986:SF112">
    <property type="entry name" value="PUTRESCINE AMINOTRANSFERASE"/>
    <property type="match status" value="1"/>
</dbReference>
<evidence type="ECO:0000256" key="1">
    <source>
        <dbReference type="ARBA" id="ARBA00001933"/>
    </source>
</evidence>
<dbReference type="EMBL" id="BNJG01000001">
    <property type="protein sequence ID" value="GHO52370.1"/>
    <property type="molecule type" value="Genomic_DNA"/>
</dbReference>
<dbReference type="GO" id="GO:0008483">
    <property type="term" value="F:transaminase activity"/>
    <property type="evidence" value="ECO:0007669"/>
    <property type="project" value="UniProtKB-KW"/>
</dbReference>
<dbReference type="RefSeq" id="WP_201369286.1">
    <property type="nucleotide sequence ID" value="NZ_BNJG01000001.1"/>
</dbReference>
<dbReference type="InterPro" id="IPR015424">
    <property type="entry name" value="PyrdxlP-dep_Trfase"/>
</dbReference>
<dbReference type="CDD" id="cd00610">
    <property type="entry name" value="OAT_like"/>
    <property type="match status" value="1"/>
</dbReference>
<evidence type="ECO:0000256" key="2">
    <source>
        <dbReference type="ARBA" id="ARBA00022898"/>
    </source>
</evidence>
<evidence type="ECO:0000256" key="3">
    <source>
        <dbReference type="RuleBase" id="RU003560"/>
    </source>
</evidence>
<reference evidence="4 5" key="1">
    <citation type="journal article" date="2021" name="Int. J. Syst. Evol. Microbiol.">
        <title>Reticulibacter mediterranei gen. nov., sp. nov., within the new family Reticulibacteraceae fam. nov., and Ktedonospora formicarum gen. nov., sp. nov., Ktedonobacter robiniae sp. nov., Dictyobacter formicarum sp. nov. and Dictyobacter arantiisoli sp. nov., belonging to the class Ktedonobacteria.</title>
        <authorList>
            <person name="Yabe S."/>
            <person name="Zheng Y."/>
            <person name="Wang C.M."/>
            <person name="Sakai Y."/>
            <person name="Abe K."/>
            <person name="Yokota A."/>
            <person name="Donadio S."/>
            <person name="Cavaletti L."/>
            <person name="Monciardini P."/>
        </authorList>
    </citation>
    <scope>NUCLEOTIDE SEQUENCE [LARGE SCALE GENOMIC DNA]</scope>
    <source>
        <strain evidence="4 5">SOSP1-30</strain>
    </source>
</reference>
<keyword evidence="4" id="KW-0808">Transferase</keyword>
<gene>
    <name evidence="4" type="primary">patA</name>
    <name evidence="4" type="ORF">KSB_08450</name>
</gene>
<dbReference type="NCBIfam" id="NF008570">
    <property type="entry name" value="PRK11522.1"/>
    <property type="match status" value="1"/>
</dbReference>
<keyword evidence="4" id="KW-0032">Aminotransferase</keyword>
<keyword evidence="2 3" id="KW-0663">Pyridoxal phosphate</keyword>
<keyword evidence="5" id="KW-1185">Reference proteome</keyword>
<dbReference type="InterPro" id="IPR015422">
    <property type="entry name" value="PyrdxlP-dep_Trfase_small"/>
</dbReference>
<protein>
    <submittedName>
        <fullName evidence="4">Putrescine aminotransferase</fullName>
    </submittedName>
</protein>
<dbReference type="InterPro" id="IPR050103">
    <property type="entry name" value="Class-III_PLP-dep_AT"/>
</dbReference>
<dbReference type="SUPFAM" id="SSF53383">
    <property type="entry name" value="PLP-dependent transferases"/>
    <property type="match status" value="1"/>
</dbReference>
<name>A0ABQ3UID6_9CHLR</name>
<comment type="cofactor">
    <cofactor evidence="1">
        <name>pyridoxal 5'-phosphate</name>
        <dbReference type="ChEBI" id="CHEBI:597326"/>
    </cofactor>
</comment>
<dbReference type="Pfam" id="PF00202">
    <property type="entry name" value="Aminotran_3"/>
    <property type="match status" value="1"/>
</dbReference>
<organism evidence="4 5">
    <name type="scientific">Ktedonobacter robiniae</name>
    <dbReference type="NCBI Taxonomy" id="2778365"/>
    <lineage>
        <taxon>Bacteria</taxon>
        <taxon>Bacillati</taxon>
        <taxon>Chloroflexota</taxon>
        <taxon>Ktedonobacteria</taxon>
        <taxon>Ktedonobacterales</taxon>
        <taxon>Ktedonobacteraceae</taxon>
        <taxon>Ktedonobacter</taxon>
    </lineage>
</organism>
<dbReference type="Gene3D" id="3.90.1150.10">
    <property type="entry name" value="Aspartate Aminotransferase, domain 1"/>
    <property type="match status" value="1"/>
</dbReference>
<dbReference type="Proteomes" id="UP000654345">
    <property type="component" value="Unassembled WGS sequence"/>
</dbReference>
<dbReference type="InterPro" id="IPR049704">
    <property type="entry name" value="Aminotrans_3_PPA_site"/>
</dbReference>
<sequence length="480" mass="52253">MSDGSLLKALNVSRRYLDVVQKPQLERKEARWLIETTVENFAKYYNSGFIEYRKSVAEAEDVAAVEWNGRGATFKDVLGREFIDCLGGFGIFNLGWSHPKVIAAVQAQLGKSALPTQELLDPLRGMLAHLLAEVTPGDIQYSFFVGSGTEAVEGAMKLAKLYTGKSGFIAAVHGFHGKTAGSLALTGKAVFRRPALPLHPNVYHVPYGDAQAVEQQLRIAREVGNDIAAVVMEPIQGEAGAIVPPDDFWPSLRRICDEYEVLLIADEVQTGMGRTGKFWGVEHWNVAPDIITSAKALGGGVMPIGTFMATPKIWQVFNENPFIHTSTTGGNPLACAAALAAINVTLEEGIVEQAAEKGAYFKRQLEGLAERYSDIYRGISGKGLLLGQHFVNDETGYAVASGLFKRGVLISGTLNNSRVIRVEPPLIISYREIDTILDRLEDTLRSLRSRVVTPLPAADSEPMPFSAMSLYPSNPWAAFA</sequence>
<dbReference type="InterPro" id="IPR005814">
    <property type="entry name" value="Aminotrans_3"/>
</dbReference>
<dbReference type="PROSITE" id="PS00600">
    <property type="entry name" value="AA_TRANSFER_CLASS_3"/>
    <property type="match status" value="1"/>
</dbReference>
<accession>A0ABQ3UID6</accession>
<comment type="similarity">
    <text evidence="3">Belongs to the class-III pyridoxal-phosphate-dependent aminotransferase family.</text>
</comment>
<dbReference type="Gene3D" id="3.40.640.10">
    <property type="entry name" value="Type I PLP-dependent aspartate aminotransferase-like (Major domain)"/>
    <property type="match status" value="1"/>
</dbReference>
<comment type="caution">
    <text evidence="4">The sequence shown here is derived from an EMBL/GenBank/DDBJ whole genome shotgun (WGS) entry which is preliminary data.</text>
</comment>
<dbReference type="PANTHER" id="PTHR11986">
    <property type="entry name" value="AMINOTRANSFERASE CLASS III"/>
    <property type="match status" value="1"/>
</dbReference>
<evidence type="ECO:0000313" key="5">
    <source>
        <dbReference type="Proteomes" id="UP000654345"/>
    </source>
</evidence>
<dbReference type="InterPro" id="IPR015421">
    <property type="entry name" value="PyrdxlP-dep_Trfase_major"/>
</dbReference>
<proteinExistence type="inferred from homology"/>
<evidence type="ECO:0000313" key="4">
    <source>
        <dbReference type="EMBL" id="GHO52370.1"/>
    </source>
</evidence>